<evidence type="ECO:0000259" key="1">
    <source>
        <dbReference type="Pfam" id="PF19886"/>
    </source>
</evidence>
<proteinExistence type="predicted"/>
<accession>A0AAX2F2L0</accession>
<reference evidence="2 3" key="1">
    <citation type="submission" date="2016-11" db="EMBL/GenBank/DDBJ databases">
        <authorList>
            <person name="Varghese N."/>
            <person name="Submissions S."/>
        </authorList>
    </citation>
    <scope>NUCLEOTIDE SEQUENCE [LARGE SCALE GENOMIC DNA]</scope>
    <source>
        <strain evidence="2 3">DSM 22613</strain>
    </source>
</reference>
<comment type="caution">
    <text evidence="2">The sequence shown here is derived from an EMBL/GenBank/DDBJ whole genome shotgun (WGS) entry which is preliminary data.</text>
</comment>
<name>A0AAX2F2L0_9BACT</name>
<evidence type="ECO:0000313" key="3">
    <source>
        <dbReference type="Proteomes" id="UP000184105"/>
    </source>
</evidence>
<dbReference type="AlphaFoldDB" id="A0AAX2F2L0"/>
<evidence type="ECO:0000313" key="2">
    <source>
        <dbReference type="EMBL" id="SHF71061.1"/>
    </source>
</evidence>
<dbReference type="PROSITE" id="PS51257">
    <property type="entry name" value="PROKAR_LIPOPROTEIN"/>
    <property type="match status" value="1"/>
</dbReference>
<gene>
    <name evidence="2" type="ORF">SAMN05444364_10654</name>
</gene>
<keyword evidence="3" id="KW-1185">Reference proteome</keyword>
<dbReference type="EMBL" id="FQWA01000006">
    <property type="protein sequence ID" value="SHF71061.1"/>
    <property type="molecule type" value="Genomic_DNA"/>
</dbReference>
<protein>
    <recommendedName>
        <fullName evidence="1">Endonuclease YhcR N-terminal domain-containing protein</fullName>
    </recommendedName>
</protein>
<dbReference type="InterPro" id="IPR045939">
    <property type="entry name" value="YhcR_N"/>
</dbReference>
<organism evidence="2 3">
    <name type="scientific">Prevotella scopos JCM 17725</name>
    <dbReference type="NCBI Taxonomy" id="1236518"/>
    <lineage>
        <taxon>Bacteria</taxon>
        <taxon>Pseudomonadati</taxon>
        <taxon>Bacteroidota</taxon>
        <taxon>Bacteroidia</taxon>
        <taxon>Bacteroidales</taxon>
        <taxon>Prevotellaceae</taxon>
        <taxon>Prevotella</taxon>
    </lineage>
</organism>
<dbReference type="Proteomes" id="UP000184105">
    <property type="component" value="Unassembled WGS sequence"/>
</dbReference>
<dbReference type="RefSeq" id="WP_025838129.1">
    <property type="nucleotide sequence ID" value="NZ_CP016204.1"/>
</dbReference>
<dbReference type="Pfam" id="PF19886">
    <property type="entry name" value="DUF6359"/>
    <property type="match status" value="1"/>
</dbReference>
<feature type="domain" description="Endonuclease YhcR N-terminal" evidence="1">
    <location>
        <begin position="49"/>
        <end position="157"/>
    </location>
</feature>
<sequence length="161" mass="18173">MKQNRYFLSLLILVLLFSCGKTILPSDNKEEDEIEKQDSSSSPDELDLYTISEFIEGDFGNREVWVHGYIVGACKRSIKQAEWEPPFTANSAVLLADSPDETDATNVISIQMVNKQMKTEIALDANPQNYGRHIAFCGVKQKYLGIPGMKKHVQASEWLDE</sequence>